<keyword evidence="9" id="KW-0067">ATP-binding</keyword>
<dbReference type="RefSeq" id="WP_142790626.1">
    <property type="nucleotide sequence ID" value="NZ_VJMZ01000001.1"/>
</dbReference>
<evidence type="ECO:0000256" key="10">
    <source>
        <dbReference type="ARBA" id="ARBA00023012"/>
    </source>
</evidence>
<feature type="domain" description="Histidine kinase" evidence="13">
    <location>
        <begin position="239"/>
        <end position="453"/>
    </location>
</feature>
<dbReference type="Pfam" id="PF02518">
    <property type="entry name" value="HATPase_c"/>
    <property type="match status" value="1"/>
</dbReference>
<dbReference type="Gene3D" id="6.10.340.10">
    <property type="match status" value="1"/>
</dbReference>
<dbReference type="Gene3D" id="3.30.565.10">
    <property type="entry name" value="Histidine kinase-like ATPase, C-terminal domain"/>
    <property type="match status" value="1"/>
</dbReference>
<keyword evidence="5" id="KW-0597">Phosphoprotein</keyword>
<evidence type="ECO:0000256" key="4">
    <source>
        <dbReference type="ARBA" id="ARBA00022475"/>
    </source>
</evidence>
<gene>
    <name evidence="15" type="ORF">FH966_07210</name>
</gene>
<keyword evidence="7" id="KW-0547">Nucleotide-binding</keyword>
<evidence type="ECO:0000256" key="9">
    <source>
        <dbReference type="ARBA" id="ARBA00022840"/>
    </source>
</evidence>
<dbReference type="InterPro" id="IPR004358">
    <property type="entry name" value="Sig_transdc_His_kin-like_C"/>
</dbReference>
<keyword evidence="10" id="KW-0902">Two-component regulatory system</keyword>
<dbReference type="AlphaFoldDB" id="A0A549YHZ2"/>
<protein>
    <recommendedName>
        <fullName evidence="3">histidine kinase</fullName>
        <ecNumber evidence="3">2.7.13.3</ecNumber>
    </recommendedName>
</protein>
<keyword evidence="16" id="KW-1185">Reference proteome</keyword>
<dbReference type="GO" id="GO:0005886">
    <property type="term" value="C:plasma membrane"/>
    <property type="evidence" value="ECO:0007669"/>
    <property type="project" value="UniProtKB-SubCell"/>
</dbReference>
<organism evidence="15 16">
    <name type="scientific">Lentibacillus cibarius</name>
    <dbReference type="NCBI Taxonomy" id="2583219"/>
    <lineage>
        <taxon>Bacteria</taxon>
        <taxon>Bacillati</taxon>
        <taxon>Bacillota</taxon>
        <taxon>Bacilli</taxon>
        <taxon>Bacillales</taxon>
        <taxon>Bacillaceae</taxon>
        <taxon>Lentibacillus</taxon>
    </lineage>
</organism>
<dbReference type="SUPFAM" id="SSF55874">
    <property type="entry name" value="ATPase domain of HSP90 chaperone/DNA topoisomerase II/histidine kinase"/>
    <property type="match status" value="1"/>
</dbReference>
<keyword evidence="4" id="KW-1003">Cell membrane</keyword>
<evidence type="ECO:0000313" key="16">
    <source>
        <dbReference type="Proteomes" id="UP000319280"/>
    </source>
</evidence>
<dbReference type="CDD" id="cd00082">
    <property type="entry name" value="HisKA"/>
    <property type="match status" value="1"/>
</dbReference>
<evidence type="ECO:0000256" key="12">
    <source>
        <dbReference type="SAM" id="Phobius"/>
    </source>
</evidence>
<dbReference type="SUPFAM" id="SSF47384">
    <property type="entry name" value="Homodimeric domain of signal transducing histidine kinase"/>
    <property type="match status" value="1"/>
</dbReference>
<dbReference type="GO" id="GO:0016036">
    <property type="term" value="P:cellular response to phosphate starvation"/>
    <property type="evidence" value="ECO:0007669"/>
    <property type="project" value="TreeGrafter"/>
</dbReference>
<comment type="subcellular location">
    <subcellularLocation>
        <location evidence="2">Cell membrane</location>
        <topology evidence="2">Multi-pass membrane protein</topology>
    </subcellularLocation>
</comment>
<comment type="catalytic activity">
    <reaction evidence="1">
        <text>ATP + protein L-histidine = ADP + protein N-phospho-L-histidine.</text>
        <dbReference type="EC" id="2.7.13.3"/>
    </reaction>
</comment>
<comment type="caution">
    <text evidence="15">The sequence shown here is derived from an EMBL/GenBank/DDBJ whole genome shotgun (WGS) entry which is preliminary data.</text>
</comment>
<dbReference type="PRINTS" id="PR00344">
    <property type="entry name" value="BCTRLSENSOR"/>
</dbReference>
<evidence type="ECO:0000256" key="11">
    <source>
        <dbReference type="ARBA" id="ARBA00023136"/>
    </source>
</evidence>
<dbReference type="PROSITE" id="PS50885">
    <property type="entry name" value="HAMP"/>
    <property type="match status" value="1"/>
</dbReference>
<dbReference type="InterPro" id="IPR036890">
    <property type="entry name" value="HATPase_C_sf"/>
</dbReference>
<evidence type="ECO:0000256" key="2">
    <source>
        <dbReference type="ARBA" id="ARBA00004651"/>
    </source>
</evidence>
<dbReference type="InterPro" id="IPR050351">
    <property type="entry name" value="BphY/WalK/GraS-like"/>
</dbReference>
<dbReference type="InterPro" id="IPR036097">
    <property type="entry name" value="HisK_dim/P_sf"/>
</dbReference>
<evidence type="ECO:0000256" key="1">
    <source>
        <dbReference type="ARBA" id="ARBA00000085"/>
    </source>
</evidence>
<dbReference type="EC" id="2.7.13.3" evidence="3"/>
<evidence type="ECO:0000256" key="7">
    <source>
        <dbReference type="ARBA" id="ARBA00022741"/>
    </source>
</evidence>
<evidence type="ECO:0000256" key="6">
    <source>
        <dbReference type="ARBA" id="ARBA00022679"/>
    </source>
</evidence>
<dbReference type="GO" id="GO:0005524">
    <property type="term" value="F:ATP binding"/>
    <property type="evidence" value="ECO:0007669"/>
    <property type="project" value="UniProtKB-KW"/>
</dbReference>
<evidence type="ECO:0000256" key="3">
    <source>
        <dbReference type="ARBA" id="ARBA00012438"/>
    </source>
</evidence>
<keyword evidence="6" id="KW-0808">Transferase</keyword>
<dbReference type="InterPro" id="IPR003661">
    <property type="entry name" value="HisK_dim/P_dom"/>
</dbReference>
<evidence type="ECO:0000313" key="15">
    <source>
        <dbReference type="EMBL" id="TRM11500.1"/>
    </source>
</evidence>
<accession>A0A549YHZ2</accession>
<sequence>MNRTLRFKILFYLLVVSFCGIFLSSFTIFFGVENNFSKYLQKDREKNVELIKQELIEDYDESGHLSINGLRDLLHDQAMTEDLYYKIYDEKGNLLINTTTMLDMMNRMHGDSRSEQNYESYTTDIMINDKRIGQINVFYPVELIGEDFTFLKSIQRNILIAVIVTVGLSVLFSLFFSRRLTRGFKQLSRAIESLRKHNHKAKVPVDELTSELKTLGESFNQLAESLVKEEQLRKQFTADFAHEIRTPLATLRSQIEAYQDGIWEPTPKRLEKSHNELMRLVRLVNELEQLIAAENPQIKLETSTIEANQLLDQLTNLFFPLFREKGVELYVNKPDVEYSFIGDRDKVVQVLTNILKNALSYTPANGRVSIDIQQQTDYLGFIVSDQGTGISEEDIPHLFERFYRGDKSRDRKTGGIGIGLSIVKALVDAHNGEIEIQSEINVGTTVKVWFPTN</sequence>
<keyword evidence="8" id="KW-0418">Kinase</keyword>
<feature type="transmembrane region" description="Helical" evidence="12">
    <location>
        <begin position="158"/>
        <end position="176"/>
    </location>
</feature>
<evidence type="ECO:0000256" key="5">
    <source>
        <dbReference type="ARBA" id="ARBA00022553"/>
    </source>
</evidence>
<keyword evidence="11 12" id="KW-0472">Membrane</keyword>
<dbReference type="EMBL" id="VJMZ01000001">
    <property type="protein sequence ID" value="TRM11500.1"/>
    <property type="molecule type" value="Genomic_DNA"/>
</dbReference>
<keyword evidence="12" id="KW-1133">Transmembrane helix</keyword>
<dbReference type="FunFam" id="3.30.565.10:FF:000006">
    <property type="entry name" value="Sensor histidine kinase WalK"/>
    <property type="match status" value="1"/>
</dbReference>
<dbReference type="PANTHER" id="PTHR45453:SF1">
    <property type="entry name" value="PHOSPHATE REGULON SENSOR PROTEIN PHOR"/>
    <property type="match status" value="1"/>
</dbReference>
<dbReference type="InterPro" id="IPR005467">
    <property type="entry name" value="His_kinase_dom"/>
</dbReference>
<dbReference type="PANTHER" id="PTHR45453">
    <property type="entry name" value="PHOSPHATE REGULON SENSOR PROTEIN PHOR"/>
    <property type="match status" value="1"/>
</dbReference>
<dbReference type="InterPro" id="IPR003594">
    <property type="entry name" value="HATPase_dom"/>
</dbReference>
<evidence type="ECO:0000259" key="13">
    <source>
        <dbReference type="PROSITE" id="PS50109"/>
    </source>
</evidence>
<evidence type="ECO:0000256" key="8">
    <source>
        <dbReference type="ARBA" id="ARBA00022777"/>
    </source>
</evidence>
<dbReference type="GO" id="GO:0004721">
    <property type="term" value="F:phosphoprotein phosphatase activity"/>
    <property type="evidence" value="ECO:0007669"/>
    <property type="project" value="TreeGrafter"/>
</dbReference>
<feature type="domain" description="HAMP" evidence="14">
    <location>
        <begin position="178"/>
        <end position="231"/>
    </location>
</feature>
<dbReference type="CDD" id="cd00075">
    <property type="entry name" value="HATPase"/>
    <property type="match status" value="1"/>
</dbReference>
<dbReference type="Proteomes" id="UP000319280">
    <property type="component" value="Unassembled WGS sequence"/>
</dbReference>
<reference evidence="15 16" key="1">
    <citation type="submission" date="2019-07" db="EMBL/GenBank/DDBJ databases">
        <title>Genomic analysis of Lentibacillus sp. NKC851-2.</title>
        <authorList>
            <person name="Oh Y.J."/>
        </authorList>
    </citation>
    <scope>NUCLEOTIDE SEQUENCE [LARGE SCALE GENOMIC DNA]</scope>
    <source>
        <strain evidence="15 16">NKC851-2</strain>
    </source>
</reference>
<dbReference type="Pfam" id="PF00672">
    <property type="entry name" value="HAMP"/>
    <property type="match status" value="1"/>
</dbReference>
<name>A0A549YHZ2_9BACI</name>
<dbReference type="PROSITE" id="PS50109">
    <property type="entry name" value="HIS_KIN"/>
    <property type="match status" value="1"/>
</dbReference>
<dbReference type="InterPro" id="IPR003660">
    <property type="entry name" value="HAMP_dom"/>
</dbReference>
<evidence type="ECO:0000259" key="14">
    <source>
        <dbReference type="PROSITE" id="PS50885"/>
    </source>
</evidence>
<dbReference type="SMART" id="SM00387">
    <property type="entry name" value="HATPase_c"/>
    <property type="match status" value="1"/>
</dbReference>
<dbReference type="SMART" id="SM00304">
    <property type="entry name" value="HAMP"/>
    <property type="match status" value="1"/>
</dbReference>
<feature type="transmembrane region" description="Helical" evidence="12">
    <location>
        <begin position="9"/>
        <end position="32"/>
    </location>
</feature>
<keyword evidence="12" id="KW-0812">Transmembrane</keyword>
<dbReference type="SMART" id="SM00388">
    <property type="entry name" value="HisKA"/>
    <property type="match status" value="1"/>
</dbReference>
<dbReference type="Pfam" id="PF00512">
    <property type="entry name" value="HisKA"/>
    <property type="match status" value="1"/>
</dbReference>
<dbReference type="Gene3D" id="1.10.287.130">
    <property type="match status" value="1"/>
</dbReference>
<proteinExistence type="predicted"/>
<dbReference type="GO" id="GO:0000155">
    <property type="term" value="F:phosphorelay sensor kinase activity"/>
    <property type="evidence" value="ECO:0007669"/>
    <property type="project" value="InterPro"/>
</dbReference>